<dbReference type="Gene3D" id="2.60.120.200">
    <property type="match status" value="1"/>
</dbReference>
<protein>
    <submittedName>
        <fullName evidence="1">LamG domain-containing protein</fullName>
    </submittedName>
</protein>
<evidence type="ECO:0000313" key="2">
    <source>
        <dbReference type="Proteomes" id="UP000325684"/>
    </source>
</evidence>
<dbReference type="Proteomes" id="UP000325684">
    <property type="component" value="Unassembled WGS sequence"/>
</dbReference>
<accession>A0A5N3P5C0</accession>
<dbReference type="AlphaFoldDB" id="A0A5N3P5C0"/>
<reference evidence="1 2" key="1">
    <citation type="journal article" date="2019" name="Microorganisms">
        <title>Genome Insights into the Novel Species Microvirga brassicacearum, a Rapeseed Endophyte with Biotechnological Potential.</title>
        <authorList>
            <person name="Jimenez-Gomez A."/>
            <person name="Saati-Santamaria Z."/>
            <person name="Igual J.M."/>
            <person name="Rivas R."/>
            <person name="Mateos P.F."/>
            <person name="Garcia-Fraile P."/>
        </authorList>
    </citation>
    <scope>NUCLEOTIDE SEQUENCE [LARGE SCALE GENOMIC DNA]</scope>
    <source>
        <strain evidence="1 2">CDVBN77</strain>
    </source>
</reference>
<dbReference type="OrthoDB" id="9802683at2"/>
<evidence type="ECO:0000313" key="1">
    <source>
        <dbReference type="EMBL" id="KAB0264893.1"/>
    </source>
</evidence>
<dbReference type="InterPro" id="IPR013320">
    <property type="entry name" value="ConA-like_dom_sf"/>
</dbReference>
<comment type="caution">
    <text evidence="1">The sequence shown here is derived from an EMBL/GenBank/DDBJ whole genome shotgun (WGS) entry which is preliminary data.</text>
</comment>
<organism evidence="1 2">
    <name type="scientific">Microvirga brassicacearum</name>
    <dbReference type="NCBI Taxonomy" id="2580413"/>
    <lineage>
        <taxon>Bacteria</taxon>
        <taxon>Pseudomonadati</taxon>
        <taxon>Pseudomonadota</taxon>
        <taxon>Alphaproteobacteria</taxon>
        <taxon>Hyphomicrobiales</taxon>
        <taxon>Methylobacteriaceae</taxon>
        <taxon>Microvirga</taxon>
    </lineage>
</organism>
<proteinExistence type="predicted"/>
<dbReference type="EMBL" id="VCMV01000055">
    <property type="protein sequence ID" value="KAB0264893.1"/>
    <property type="molecule type" value="Genomic_DNA"/>
</dbReference>
<dbReference type="SUPFAM" id="SSF49899">
    <property type="entry name" value="Concanavalin A-like lectins/glucanases"/>
    <property type="match status" value="1"/>
</dbReference>
<sequence length="223" mass="24749">MPNGDRAAVFDGQGSYFEFADSPDLSVAKTGVLTVEAWLRPDTLIFPKQEGSGYVHWLGKGELGDGTHSAQMEWAARMYGATNTDIPWRENRISGYAFNLEGGRGIGSYFQDDLAAGDWIHYVLVINTTPDDAQDPGYTRIYRDGSNAPTVSSTPWDDMDSLLEYWPDPTTPHLISPGDGDSPLRIGTRDFRSFFQGAVGKMAIYDYELTPGQIQSHYEAMWS</sequence>
<name>A0A5N3P5C0_9HYPH</name>
<gene>
    <name evidence="1" type="ORF">FEZ63_21250</name>
</gene>
<keyword evidence="2" id="KW-1185">Reference proteome</keyword>